<proteinExistence type="predicted"/>
<protein>
    <recommendedName>
        <fullName evidence="4">Secreted protein</fullName>
    </recommendedName>
</protein>
<reference evidence="2 3" key="1">
    <citation type="journal article" date="2020" name="Microorganisms">
        <title>Description of Three Novel Members in the Family Geobacteraceae, Oryzomonas japonicum gen. nov., sp. nov., Oryzomonas sagensis sp. nov., and Oryzomonas ruber sp. nov.</title>
        <authorList>
            <person name="Xu Z."/>
            <person name="Masuda Y."/>
            <person name="Hayakawa C."/>
            <person name="Ushijima N."/>
            <person name="Kawano K."/>
            <person name="Shiratori Y."/>
            <person name="Senoo K."/>
            <person name="Itoh H."/>
        </authorList>
    </citation>
    <scope>NUCLEOTIDE SEQUENCE [LARGE SCALE GENOMIC DNA]</scope>
    <source>
        <strain evidence="2 3">Red100</strain>
    </source>
</reference>
<accession>A0ABQ6TPH3</accession>
<evidence type="ECO:0000256" key="1">
    <source>
        <dbReference type="SAM" id="SignalP"/>
    </source>
</evidence>
<dbReference type="EMBL" id="VZRA01000002">
    <property type="protein sequence ID" value="KAB0670529.1"/>
    <property type="molecule type" value="Genomic_DNA"/>
</dbReference>
<keyword evidence="3" id="KW-1185">Reference proteome</keyword>
<name>A0ABQ6TPH3_9BACT</name>
<organism evidence="2 3">
    <name type="scientific">Oryzomonas sagensis</name>
    <dbReference type="NCBI Taxonomy" id="2603857"/>
    <lineage>
        <taxon>Bacteria</taxon>
        <taxon>Pseudomonadati</taxon>
        <taxon>Thermodesulfobacteriota</taxon>
        <taxon>Desulfuromonadia</taxon>
        <taxon>Geobacterales</taxon>
        <taxon>Geobacteraceae</taxon>
        <taxon>Oryzomonas</taxon>
    </lineage>
</organism>
<feature type="signal peptide" evidence="1">
    <location>
        <begin position="1"/>
        <end position="25"/>
    </location>
</feature>
<gene>
    <name evidence="2" type="ORF">F6V30_10335</name>
</gene>
<feature type="chain" id="PRO_5045990975" description="Secreted protein" evidence="1">
    <location>
        <begin position="26"/>
        <end position="107"/>
    </location>
</feature>
<evidence type="ECO:0000313" key="2">
    <source>
        <dbReference type="EMBL" id="KAB0670529.1"/>
    </source>
</evidence>
<comment type="caution">
    <text evidence="2">The sequence shown here is derived from an EMBL/GenBank/DDBJ whole genome shotgun (WGS) entry which is preliminary data.</text>
</comment>
<sequence length="107" mass="11995">MTRTRGILSVLAAAAMLFSAVPLLADDYTGATMDPDMKAIQETQKDECLLVAMNCPTDRADTVQQRIDRLNREIDKGSAVYTDQELQQLKEQLKWLNEDSDTTNISE</sequence>
<evidence type="ECO:0000313" key="3">
    <source>
        <dbReference type="Proteomes" id="UP000798046"/>
    </source>
</evidence>
<dbReference type="RefSeq" id="WP_151156889.1">
    <property type="nucleotide sequence ID" value="NZ_VZRA01000002.1"/>
</dbReference>
<dbReference type="Proteomes" id="UP000798046">
    <property type="component" value="Unassembled WGS sequence"/>
</dbReference>
<evidence type="ECO:0008006" key="4">
    <source>
        <dbReference type="Google" id="ProtNLM"/>
    </source>
</evidence>
<keyword evidence="1" id="KW-0732">Signal</keyword>